<evidence type="ECO:0000313" key="3">
    <source>
        <dbReference type="Proteomes" id="UP000712600"/>
    </source>
</evidence>
<feature type="coiled-coil region" evidence="1">
    <location>
        <begin position="44"/>
        <end position="107"/>
    </location>
</feature>
<comment type="caution">
    <text evidence="2">The sequence shown here is derived from an EMBL/GenBank/DDBJ whole genome shotgun (WGS) entry which is preliminary data.</text>
</comment>
<reference evidence="2" key="1">
    <citation type="submission" date="2019-12" db="EMBL/GenBank/DDBJ databases">
        <title>Genome sequencing and annotation of Brassica cretica.</title>
        <authorList>
            <person name="Studholme D.J."/>
            <person name="Sarris P."/>
        </authorList>
    </citation>
    <scope>NUCLEOTIDE SEQUENCE</scope>
    <source>
        <strain evidence="2">PFS-109/04</strain>
        <tissue evidence="2">Leaf</tissue>
    </source>
</reference>
<name>A0A8S9PM29_BRACR</name>
<dbReference type="EMBL" id="QGKX02001521">
    <property type="protein sequence ID" value="KAF3513763.1"/>
    <property type="molecule type" value="Genomic_DNA"/>
</dbReference>
<sequence>MVHDVHRSTIIFNRRGFSSVSIDVTGCVSIDCFFFVSTSYDQGLALEVNQNEGQETEKEREEREAREVDQSIDEYAALAMTDEMVNEDDLLDDMAELEEQNRDVEMEDGRIEAISQLSPELAGKEVLKGMKNGV</sequence>
<dbReference type="Proteomes" id="UP000712600">
    <property type="component" value="Unassembled WGS sequence"/>
</dbReference>
<keyword evidence="1" id="KW-0175">Coiled coil</keyword>
<gene>
    <name evidence="2" type="ORF">F2Q69_00007144</name>
</gene>
<organism evidence="2 3">
    <name type="scientific">Brassica cretica</name>
    <name type="common">Mustard</name>
    <dbReference type="NCBI Taxonomy" id="69181"/>
    <lineage>
        <taxon>Eukaryota</taxon>
        <taxon>Viridiplantae</taxon>
        <taxon>Streptophyta</taxon>
        <taxon>Embryophyta</taxon>
        <taxon>Tracheophyta</taxon>
        <taxon>Spermatophyta</taxon>
        <taxon>Magnoliopsida</taxon>
        <taxon>eudicotyledons</taxon>
        <taxon>Gunneridae</taxon>
        <taxon>Pentapetalae</taxon>
        <taxon>rosids</taxon>
        <taxon>malvids</taxon>
        <taxon>Brassicales</taxon>
        <taxon>Brassicaceae</taxon>
        <taxon>Brassiceae</taxon>
        <taxon>Brassica</taxon>
    </lineage>
</organism>
<evidence type="ECO:0000313" key="2">
    <source>
        <dbReference type="EMBL" id="KAF3513763.1"/>
    </source>
</evidence>
<dbReference type="AlphaFoldDB" id="A0A8S9PM29"/>
<proteinExistence type="predicted"/>
<protein>
    <submittedName>
        <fullName evidence="2">Uncharacterized protein</fullName>
    </submittedName>
</protein>
<accession>A0A8S9PM29</accession>
<evidence type="ECO:0000256" key="1">
    <source>
        <dbReference type="SAM" id="Coils"/>
    </source>
</evidence>